<proteinExistence type="inferred from homology"/>
<comment type="caution">
    <text evidence="7">The sequence shown here is derived from an EMBL/GenBank/DDBJ whole genome shotgun (WGS) entry which is preliminary data.</text>
</comment>
<reference evidence="7 8" key="1">
    <citation type="submission" date="2016-05" db="EMBL/GenBank/DDBJ databases">
        <authorList>
            <person name="Lavstsen T."/>
            <person name="Jespersen J.S."/>
        </authorList>
    </citation>
    <scope>NUCLEOTIDE SEQUENCE [LARGE SCALE GENOMIC DNA]</scope>
    <source>
        <strain evidence="7 8">B7-9</strain>
    </source>
</reference>
<dbReference type="NCBIfam" id="TIGR01280">
    <property type="entry name" value="xseB"/>
    <property type="match status" value="1"/>
</dbReference>
<evidence type="ECO:0000256" key="5">
    <source>
        <dbReference type="ARBA" id="ARBA00022839"/>
    </source>
</evidence>
<dbReference type="SUPFAM" id="SSF116842">
    <property type="entry name" value="XseB-like"/>
    <property type="match status" value="1"/>
</dbReference>
<dbReference type="GO" id="GO:0008855">
    <property type="term" value="F:exodeoxyribonuclease VII activity"/>
    <property type="evidence" value="ECO:0007669"/>
    <property type="project" value="UniProtKB-UniRule"/>
</dbReference>
<protein>
    <recommendedName>
        <fullName evidence="6">Exodeoxyribonuclease 7 small subunit</fullName>
        <ecNumber evidence="6">3.1.11.6</ecNumber>
    </recommendedName>
    <alternativeName>
        <fullName evidence="6">Exodeoxyribonuclease VII small subunit</fullName>
        <shortName evidence="6">Exonuclease VII small subunit</shortName>
    </alternativeName>
</protein>
<dbReference type="EMBL" id="LYXE01000024">
    <property type="protein sequence ID" value="PDW00854.1"/>
    <property type="molecule type" value="Genomic_DNA"/>
</dbReference>
<dbReference type="Gene3D" id="1.10.287.1040">
    <property type="entry name" value="Exonuclease VII, small subunit"/>
    <property type="match status" value="1"/>
</dbReference>
<comment type="subcellular location">
    <subcellularLocation>
        <location evidence="6">Cytoplasm</location>
    </subcellularLocation>
</comment>
<dbReference type="AlphaFoldDB" id="A0A2H3KQW5"/>
<comment type="catalytic activity">
    <reaction evidence="6">
        <text>Exonucleolytic cleavage in either 5'- to 3'- or 3'- to 5'-direction to yield nucleoside 5'-phosphates.</text>
        <dbReference type="EC" id="3.1.11.6"/>
    </reaction>
</comment>
<dbReference type="PANTHER" id="PTHR34137">
    <property type="entry name" value="EXODEOXYRIBONUCLEASE 7 SMALL SUBUNIT"/>
    <property type="match status" value="1"/>
</dbReference>
<dbReference type="GO" id="GO:0009318">
    <property type="term" value="C:exodeoxyribonuclease VII complex"/>
    <property type="evidence" value="ECO:0007669"/>
    <property type="project" value="UniProtKB-UniRule"/>
</dbReference>
<name>A0A2H3KQW5_9CHLR</name>
<evidence type="ECO:0000256" key="2">
    <source>
        <dbReference type="ARBA" id="ARBA00022490"/>
    </source>
</evidence>
<dbReference type="GO" id="GO:0006308">
    <property type="term" value="P:DNA catabolic process"/>
    <property type="evidence" value="ECO:0007669"/>
    <property type="project" value="UniProtKB-UniRule"/>
</dbReference>
<organism evidence="7 8">
    <name type="scientific">Candidatus Chloroploca asiatica</name>
    <dbReference type="NCBI Taxonomy" id="1506545"/>
    <lineage>
        <taxon>Bacteria</taxon>
        <taxon>Bacillati</taxon>
        <taxon>Chloroflexota</taxon>
        <taxon>Chloroflexia</taxon>
        <taxon>Chloroflexales</taxon>
        <taxon>Chloroflexineae</taxon>
        <taxon>Oscillochloridaceae</taxon>
        <taxon>Candidatus Chloroploca</taxon>
    </lineage>
</organism>
<keyword evidence="8" id="KW-1185">Reference proteome</keyword>
<dbReference type="RefSeq" id="WP_097650678.1">
    <property type="nucleotide sequence ID" value="NZ_LYXE01000024.1"/>
</dbReference>
<dbReference type="OrthoDB" id="5244334at2"/>
<dbReference type="PANTHER" id="PTHR34137:SF1">
    <property type="entry name" value="EXODEOXYRIBONUCLEASE 7 SMALL SUBUNIT"/>
    <property type="match status" value="1"/>
</dbReference>
<evidence type="ECO:0000256" key="3">
    <source>
        <dbReference type="ARBA" id="ARBA00022722"/>
    </source>
</evidence>
<dbReference type="InterPro" id="IPR037004">
    <property type="entry name" value="Exonuc_VII_ssu_sf"/>
</dbReference>
<dbReference type="EC" id="3.1.11.6" evidence="6"/>
<dbReference type="Pfam" id="PF02609">
    <property type="entry name" value="Exonuc_VII_S"/>
    <property type="match status" value="1"/>
</dbReference>
<dbReference type="PIRSF" id="PIRSF006488">
    <property type="entry name" value="Exonuc_VII_S"/>
    <property type="match status" value="1"/>
</dbReference>
<evidence type="ECO:0000313" key="8">
    <source>
        <dbReference type="Proteomes" id="UP000220922"/>
    </source>
</evidence>
<comment type="similarity">
    <text evidence="1 6">Belongs to the XseB family.</text>
</comment>
<keyword evidence="3 6" id="KW-0540">Nuclease</keyword>
<keyword evidence="4 6" id="KW-0378">Hydrolase</keyword>
<evidence type="ECO:0000256" key="1">
    <source>
        <dbReference type="ARBA" id="ARBA00009998"/>
    </source>
</evidence>
<dbReference type="InterPro" id="IPR003761">
    <property type="entry name" value="Exonuc_VII_S"/>
</dbReference>
<comment type="function">
    <text evidence="6">Bidirectionally degrades single-stranded DNA into large acid-insoluble oligonucleotides, which are then degraded further into small acid-soluble oligonucleotides.</text>
</comment>
<dbReference type="Proteomes" id="UP000220922">
    <property type="component" value="Unassembled WGS sequence"/>
</dbReference>
<gene>
    <name evidence="6" type="primary">xseB</name>
    <name evidence="7" type="ORF">A9Q02_08280</name>
</gene>
<evidence type="ECO:0000313" key="7">
    <source>
        <dbReference type="EMBL" id="PDW00854.1"/>
    </source>
</evidence>
<sequence>MSNPSDVETYEALYGQLQAVVNRLEQGDLPLAEALMLYEQGTRLADACQKLLDHAEMRVQELRSNEVYPDLDLEA</sequence>
<dbReference type="GO" id="GO:0005829">
    <property type="term" value="C:cytosol"/>
    <property type="evidence" value="ECO:0007669"/>
    <property type="project" value="TreeGrafter"/>
</dbReference>
<comment type="subunit">
    <text evidence="6">Heterooligomer composed of large and small subunits.</text>
</comment>
<keyword evidence="5 6" id="KW-0269">Exonuclease</keyword>
<evidence type="ECO:0000256" key="4">
    <source>
        <dbReference type="ARBA" id="ARBA00022801"/>
    </source>
</evidence>
<keyword evidence="2 6" id="KW-0963">Cytoplasm</keyword>
<evidence type="ECO:0000256" key="6">
    <source>
        <dbReference type="HAMAP-Rule" id="MF_00337"/>
    </source>
</evidence>
<dbReference type="HAMAP" id="MF_00337">
    <property type="entry name" value="Exonuc_7_S"/>
    <property type="match status" value="1"/>
</dbReference>
<accession>A0A2H3KQW5</accession>